<dbReference type="PROSITE" id="PS00194">
    <property type="entry name" value="THIOREDOXIN_1"/>
    <property type="match status" value="1"/>
</dbReference>
<sequence length="222" mass="23507">MTETQPDPVPPRRAGRRTIILAAIAVLVVAGAAGVYGIAGLQRNASGDPACRPALALAQQLKPLARGEMAAVTMASSPLKLPDLAFEDGSGQPKKLSDFRGRTLLVNLWATWCVPCRKEMPALDNLQAKLGSADFEVVAINIDTRDPAKPKKFLDDEKLTRLSYFSDASARVFQDLKGIGRALGMPTSVLVDGQGCEIATIAGPAEWDSADALALVKASLAR</sequence>
<evidence type="ECO:0000256" key="3">
    <source>
        <dbReference type="ARBA" id="ARBA00023157"/>
    </source>
</evidence>
<evidence type="ECO:0000313" key="7">
    <source>
        <dbReference type="EMBL" id="SEO93287.1"/>
    </source>
</evidence>
<dbReference type="Proteomes" id="UP000199615">
    <property type="component" value="Unassembled WGS sequence"/>
</dbReference>
<feature type="domain" description="Thioredoxin" evidence="6">
    <location>
        <begin position="75"/>
        <end position="221"/>
    </location>
</feature>
<keyword evidence="5" id="KW-1133">Transmembrane helix</keyword>
<keyword evidence="5" id="KW-0472">Membrane</keyword>
<name>A0A1H8TQW5_9BRAD</name>
<dbReference type="Pfam" id="PF08534">
    <property type="entry name" value="Redoxin"/>
    <property type="match status" value="1"/>
</dbReference>
<accession>A0A1H8TQW5</accession>
<dbReference type="RefSeq" id="WP_092684326.1">
    <property type="nucleotide sequence ID" value="NZ_FODT01000006.1"/>
</dbReference>
<keyword evidence="5" id="KW-0812">Transmembrane</keyword>
<dbReference type="InterPro" id="IPR050455">
    <property type="entry name" value="Tpx_Peroxidase_subfamily"/>
</dbReference>
<reference evidence="8" key="1">
    <citation type="submission" date="2016-10" db="EMBL/GenBank/DDBJ databases">
        <authorList>
            <person name="Varghese N."/>
            <person name="Submissions S."/>
        </authorList>
    </citation>
    <scope>NUCLEOTIDE SEQUENCE [LARGE SCALE GENOMIC DNA]</scope>
    <source>
        <strain evidence="8">DSM 123</strain>
    </source>
</reference>
<evidence type="ECO:0000256" key="5">
    <source>
        <dbReference type="SAM" id="Phobius"/>
    </source>
</evidence>
<keyword evidence="3" id="KW-1015">Disulfide bond</keyword>
<evidence type="ECO:0000256" key="4">
    <source>
        <dbReference type="ARBA" id="ARBA00023284"/>
    </source>
</evidence>
<dbReference type="PANTHER" id="PTHR43110">
    <property type="entry name" value="THIOL PEROXIDASE"/>
    <property type="match status" value="1"/>
</dbReference>
<dbReference type="AlphaFoldDB" id="A0A1H8TQW5"/>
<dbReference type="GO" id="GO:0017004">
    <property type="term" value="P:cytochrome complex assembly"/>
    <property type="evidence" value="ECO:0007669"/>
    <property type="project" value="UniProtKB-KW"/>
</dbReference>
<dbReference type="InterPro" id="IPR013766">
    <property type="entry name" value="Thioredoxin_domain"/>
</dbReference>
<evidence type="ECO:0000256" key="2">
    <source>
        <dbReference type="ARBA" id="ARBA00022748"/>
    </source>
</evidence>
<dbReference type="Gene3D" id="3.40.30.10">
    <property type="entry name" value="Glutaredoxin"/>
    <property type="match status" value="1"/>
</dbReference>
<dbReference type="GO" id="GO:0030313">
    <property type="term" value="C:cell envelope"/>
    <property type="evidence" value="ECO:0007669"/>
    <property type="project" value="UniProtKB-SubCell"/>
</dbReference>
<dbReference type="GO" id="GO:0016853">
    <property type="term" value="F:isomerase activity"/>
    <property type="evidence" value="ECO:0007669"/>
    <property type="project" value="UniProtKB-KW"/>
</dbReference>
<dbReference type="NCBIfam" id="NF047696">
    <property type="entry name" value="ThlDiSintTplARhiz"/>
    <property type="match status" value="1"/>
</dbReference>
<keyword evidence="8" id="KW-1185">Reference proteome</keyword>
<dbReference type="PROSITE" id="PS51352">
    <property type="entry name" value="THIOREDOXIN_2"/>
    <property type="match status" value="1"/>
</dbReference>
<organism evidence="7 8">
    <name type="scientific">Rhodopseudomonas pseudopalustris</name>
    <dbReference type="NCBI Taxonomy" id="1513892"/>
    <lineage>
        <taxon>Bacteria</taxon>
        <taxon>Pseudomonadati</taxon>
        <taxon>Pseudomonadota</taxon>
        <taxon>Alphaproteobacteria</taxon>
        <taxon>Hyphomicrobiales</taxon>
        <taxon>Nitrobacteraceae</taxon>
        <taxon>Rhodopseudomonas</taxon>
    </lineage>
</organism>
<dbReference type="PANTHER" id="PTHR43110:SF1">
    <property type="entry name" value="THIOL PEROXIDASE"/>
    <property type="match status" value="1"/>
</dbReference>
<keyword evidence="7" id="KW-0413">Isomerase</keyword>
<dbReference type="SUPFAM" id="SSF52833">
    <property type="entry name" value="Thioredoxin-like"/>
    <property type="match status" value="1"/>
</dbReference>
<protein>
    <submittedName>
        <fullName evidence="7">Thiol-disulfide isomerase or thioredoxin</fullName>
    </submittedName>
</protein>
<dbReference type="OrthoDB" id="9799347at2"/>
<dbReference type="GO" id="GO:0015036">
    <property type="term" value="F:disulfide oxidoreductase activity"/>
    <property type="evidence" value="ECO:0007669"/>
    <property type="project" value="UniProtKB-ARBA"/>
</dbReference>
<comment type="subcellular location">
    <subcellularLocation>
        <location evidence="1">Cell envelope</location>
    </subcellularLocation>
</comment>
<dbReference type="InterPro" id="IPR013740">
    <property type="entry name" value="Redoxin"/>
</dbReference>
<feature type="transmembrane region" description="Helical" evidence="5">
    <location>
        <begin position="19"/>
        <end position="39"/>
    </location>
</feature>
<keyword evidence="2" id="KW-0201">Cytochrome c-type biogenesis</keyword>
<dbReference type="EMBL" id="FODT01000006">
    <property type="protein sequence ID" value="SEO93287.1"/>
    <property type="molecule type" value="Genomic_DNA"/>
</dbReference>
<dbReference type="CDD" id="cd02966">
    <property type="entry name" value="TlpA_like_family"/>
    <property type="match status" value="1"/>
</dbReference>
<dbReference type="InterPro" id="IPR036249">
    <property type="entry name" value="Thioredoxin-like_sf"/>
</dbReference>
<proteinExistence type="predicted"/>
<dbReference type="InterPro" id="IPR017937">
    <property type="entry name" value="Thioredoxin_CS"/>
</dbReference>
<gene>
    <name evidence="7" type="ORF">SAMN05444123_10672</name>
</gene>
<evidence type="ECO:0000256" key="1">
    <source>
        <dbReference type="ARBA" id="ARBA00004196"/>
    </source>
</evidence>
<evidence type="ECO:0000259" key="6">
    <source>
        <dbReference type="PROSITE" id="PS51352"/>
    </source>
</evidence>
<evidence type="ECO:0000313" key="8">
    <source>
        <dbReference type="Proteomes" id="UP000199615"/>
    </source>
</evidence>
<keyword evidence="4" id="KW-0676">Redox-active center</keyword>